<keyword evidence="1" id="KW-1133">Transmembrane helix</keyword>
<dbReference type="Proteomes" id="UP000664344">
    <property type="component" value="Unassembled WGS sequence"/>
</dbReference>
<evidence type="ECO:0000256" key="1">
    <source>
        <dbReference type="SAM" id="Phobius"/>
    </source>
</evidence>
<sequence>MISVARLAVFVGLAGLVPFVLGAAGLFLMPASSVSILAWFYLYSAGILAFMAGIYWPIAMQLEHRTYPQSPLVTMLLSQLFFVAAGLGLLLQTPHKILLYSLAFLLLYLVDVRWMRAYWPGWYLKLRLCLTTVVVACQLTVAGWFFLLHGA</sequence>
<dbReference type="PANTHER" id="PTHR15887:SF1">
    <property type="entry name" value="TRANSMEMBRANE PROTEIN 69"/>
    <property type="match status" value="1"/>
</dbReference>
<dbReference type="PANTHER" id="PTHR15887">
    <property type="entry name" value="TRANSMEMBRANE PROTEIN 69"/>
    <property type="match status" value="1"/>
</dbReference>
<organism evidence="2 3">
    <name type="scientific">Marinobacter daepoensis</name>
    <dbReference type="NCBI Taxonomy" id="262077"/>
    <lineage>
        <taxon>Bacteria</taxon>
        <taxon>Pseudomonadati</taxon>
        <taxon>Pseudomonadota</taxon>
        <taxon>Gammaproteobacteria</taxon>
        <taxon>Pseudomonadales</taxon>
        <taxon>Marinobacteraceae</taxon>
        <taxon>Marinobacter</taxon>
    </lineage>
</organism>
<dbReference type="Pfam" id="PF11911">
    <property type="entry name" value="DUF3429"/>
    <property type="match status" value="1"/>
</dbReference>
<keyword evidence="3" id="KW-1185">Reference proteome</keyword>
<gene>
    <name evidence="2" type="ORF">JYP53_02665</name>
</gene>
<reference evidence="2 3" key="1">
    <citation type="submission" date="2021-02" db="EMBL/GenBank/DDBJ databases">
        <title>PHA producing bacteria isolated from coastal sediment in Guangdong, Shenzhen.</title>
        <authorList>
            <person name="Zheng W."/>
            <person name="Yu S."/>
            <person name="Huang Y."/>
        </authorList>
    </citation>
    <scope>NUCLEOTIDE SEQUENCE [LARGE SCALE GENOMIC DNA]</scope>
    <source>
        <strain evidence="2 3">TN21-5</strain>
    </source>
</reference>
<dbReference type="EMBL" id="JAFKDB010000007">
    <property type="protein sequence ID" value="MBN7768806.1"/>
    <property type="molecule type" value="Genomic_DNA"/>
</dbReference>
<feature type="transmembrane region" description="Helical" evidence="1">
    <location>
        <begin position="126"/>
        <end position="147"/>
    </location>
</feature>
<dbReference type="RefSeq" id="WP_029654152.1">
    <property type="nucleotide sequence ID" value="NZ_JAFKDB010000007.1"/>
</dbReference>
<feature type="transmembrane region" description="Helical" evidence="1">
    <location>
        <begin position="70"/>
        <end position="91"/>
    </location>
</feature>
<feature type="transmembrane region" description="Helical" evidence="1">
    <location>
        <begin position="38"/>
        <end position="58"/>
    </location>
</feature>
<protein>
    <submittedName>
        <fullName evidence="2">DUF3429 domain-containing protein</fullName>
    </submittedName>
</protein>
<feature type="transmembrane region" description="Helical" evidence="1">
    <location>
        <begin position="97"/>
        <end position="114"/>
    </location>
</feature>
<name>A0ABS3BB28_9GAMM</name>
<evidence type="ECO:0000313" key="3">
    <source>
        <dbReference type="Proteomes" id="UP000664344"/>
    </source>
</evidence>
<proteinExistence type="predicted"/>
<keyword evidence="1" id="KW-0812">Transmembrane</keyword>
<evidence type="ECO:0000313" key="2">
    <source>
        <dbReference type="EMBL" id="MBN7768806.1"/>
    </source>
</evidence>
<dbReference type="InterPro" id="IPR021836">
    <property type="entry name" value="DUF3429"/>
</dbReference>
<comment type="caution">
    <text evidence="2">The sequence shown here is derived from an EMBL/GenBank/DDBJ whole genome shotgun (WGS) entry which is preliminary data.</text>
</comment>
<accession>A0ABS3BB28</accession>
<keyword evidence="1" id="KW-0472">Membrane</keyword>